<comment type="similarity">
    <text evidence="1">Belongs to the ATP-dependent AMP-binding enzyme family.</text>
</comment>
<comment type="caution">
    <text evidence="7">The sequence shown here is derived from an EMBL/GenBank/DDBJ whole genome shotgun (WGS) entry which is preliminary data.</text>
</comment>
<evidence type="ECO:0000313" key="8">
    <source>
        <dbReference type="Proteomes" id="UP000605846"/>
    </source>
</evidence>
<dbReference type="Proteomes" id="UP000605846">
    <property type="component" value="Unassembled WGS sequence"/>
</dbReference>
<dbReference type="GO" id="GO:0035336">
    <property type="term" value="P:long-chain fatty-acyl-CoA metabolic process"/>
    <property type="evidence" value="ECO:0007669"/>
    <property type="project" value="TreeGrafter"/>
</dbReference>
<dbReference type="Pfam" id="PF23562">
    <property type="entry name" value="AMP-binding_C_3"/>
    <property type="match status" value="1"/>
</dbReference>
<proteinExistence type="inferred from homology"/>
<dbReference type="InterPro" id="IPR020845">
    <property type="entry name" value="AMP-binding_CS"/>
</dbReference>
<gene>
    <name evidence="7" type="primary">FAA4_4</name>
    <name evidence="7" type="ORF">EC973_006146</name>
</gene>
<evidence type="ECO:0000256" key="5">
    <source>
        <dbReference type="ARBA" id="ARBA00024484"/>
    </source>
</evidence>
<dbReference type="GO" id="GO:0005886">
    <property type="term" value="C:plasma membrane"/>
    <property type="evidence" value="ECO:0007669"/>
    <property type="project" value="TreeGrafter"/>
</dbReference>
<keyword evidence="8" id="KW-1185">Reference proteome</keyword>
<dbReference type="GO" id="GO:0004467">
    <property type="term" value="F:long-chain fatty acid-CoA ligase activity"/>
    <property type="evidence" value="ECO:0007669"/>
    <property type="project" value="UniProtKB-EC"/>
</dbReference>
<dbReference type="GO" id="GO:0005524">
    <property type="term" value="F:ATP binding"/>
    <property type="evidence" value="ECO:0007669"/>
    <property type="project" value="UniProtKB-KW"/>
</dbReference>
<dbReference type="OrthoDB" id="445695at2759"/>
<dbReference type="SUPFAM" id="SSF56801">
    <property type="entry name" value="Acetyl-CoA synthetase-like"/>
    <property type="match status" value="1"/>
</dbReference>
<dbReference type="GO" id="GO:0005811">
    <property type="term" value="C:lipid droplet"/>
    <property type="evidence" value="ECO:0007669"/>
    <property type="project" value="TreeGrafter"/>
</dbReference>
<name>A0A8H7BDF7_9FUNG</name>
<dbReference type="PROSITE" id="PS00455">
    <property type="entry name" value="AMP_BINDING"/>
    <property type="match status" value="1"/>
</dbReference>
<evidence type="ECO:0000256" key="2">
    <source>
        <dbReference type="ARBA" id="ARBA00022598"/>
    </source>
</evidence>
<keyword evidence="2 7" id="KW-0436">Ligase</keyword>
<keyword evidence="3" id="KW-0547">Nucleotide-binding</keyword>
<dbReference type="PANTHER" id="PTHR43272:SF83">
    <property type="entry name" value="ACYL-COA SYNTHETASE LONG-CHAIN, ISOFORM J"/>
    <property type="match status" value="1"/>
</dbReference>
<protein>
    <submittedName>
        <fullName evidence="7">Long-chain fatty acid-CoA ligase</fullName>
    </submittedName>
</protein>
<keyword evidence="4" id="KW-0067">ATP-binding</keyword>
<dbReference type="Gene3D" id="3.30.300.30">
    <property type="match status" value="1"/>
</dbReference>
<sequence length="596" mass="66015">MPSQIHTREKEDESGRLKTWKMYELEEYRWINYSEAKELGDNIAACLQQNGLKAVKASLLNTVRHLTSSIACFMLGAVVTTAYDSMPPDAVAHIIKETNPKAVLTEVTLMSTLSEAFNLLPESCKVHTVFYTGERFEAPDALDKLQNNRKLQDATIVRLDTAHEQSGLAKMRQTPDNLALIMYTSGTSGTPKGVELTHGNIIASMGAAEHLVSELLSGADHTYIGFLPLAHVLEFLLEFIFITMGIPVGYGTVRTLMPDSVSGPGGQGKGKGDLEALQPTIMAGVPSVWERIRNGITGQLEKKPWVIRKMFYATVELKWLLLQLFGRENVITRIIDKTVFYPIRSKTGGHLMYGLAGGAPISFDTHKFIFSTVCFLLQGYGLTECCGLGAVTLPMFGPLTGVIGPPSPSIEFRLVDVPETDYVAEQDKGELWLRGPSVMRGYYAQPELTKEALTEDGWFRTGDVAHVRKDGMIAIIDRAKNLVKLSHGEYIALEALESIYRNSKDIQNICVVANSNMSHIVAVVEAVDQHADKASLIQELQNTAKKANCSRAETVKDIVITQDVDWSEKFLTTSGKLKRKELYKAYENDIKQIYSQ</sequence>
<evidence type="ECO:0000259" key="6">
    <source>
        <dbReference type="Pfam" id="PF00501"/>
    </source>
</evidence>
<evidence type="ECO:0000256" key="4">
    <source>
        <dbReference type="ARBA" id="ARBA00022840"/>
    </source>
</evidence>
<comment type="catalytic activity">
    <reaction evidence="5">
        <text>a long-chain fatty acid + ATP + CoA = a long-chain fatty acyl-CoA + AMP + diphosphate</text>
        <dbReference type="Rhea" id="RHEA:15421"/>
        <dbReference type="ChEBI" id="CHEBI:30616"/>
        <dbReference type="ChEBI" id="CHEBI:33019"/>
        <dbReference type="ChEBI" id="CHEBI:57287"/>
        <dbReference type="ChEBI" id="CHEBI:57560"/>
        <dbReference type="ChEBI" id="CHEBI:83139"/>
        <dbReference type="ChEBI" id="CHEBI:456215"/>
        <dbReference type="EC" id="6.2.1.3"/>
    </reaction>
    <physiologicalReaction direction="left-to-right" evidence="5">
        <dbReference type="Rhea" id="RHEA:15422"/>
    </physiologicalReaction>
</comment>
<feature type="domain" description="AMP-dependent synthetase/ligase" evidence="6">
    <location>
        <begin position="26"/>
        <end position="443"/>
    </location>
</feature>
<reference evidence="7" key="1">
    <citation type="submission" date="2020-01" db="EMBL/GenBank/DDBJ databases">
        <title>Genome Sequencing of Three Apophysomyces-Like Fungal Strains Confirms a Novel Fungal Genus in the Mucoromycota with divergent Burkholderia-like Endosymbiotic Bacteria.</title>
        <authorList>
            <person name="Stajich J.E."/>
            <person name="Macias A.M."/>
            <person name="Carter-House D."/>
            <person name="Lovett B."/>
            <person name="Kasson L.R."/>
            <person name="Berry K."/>
            <person name="Grigoriev I."/>
            <person name="Chang Y."/>
            <person name="Spatafora J."/>
            <person name="Kasson M.T."/>
        </authorList>
    </citation>
    <scope>NUCLEOTIDE SEQUENCE</scope>
    <source>
        <strain evidence="7">NRRL A-21654</strain>
    </source>
</reference>
<organism evidence="7 8">
    <name type="scientific">Apophysomyces ossiformis</name>
    <dbReference type="NCBI Taxonomy" id="679940"/>
    <lineage>
        <taxon>Eukaryota</taxon>
        <taxon>Fungi</taxon>
        <taxon>Fungi incertae sedis</taxon>
        <taxon>Mucoromycota</taxon>
        <taxon>Mucoromycotina</taxon>
        <taxon>Mucoromycetes</taxon>
        <taxon>Mucorales</taxon>
        <taxon>Mucorineae</taxon>
        <taxon>Mucoraceae</taxon>
        <taxon>Apophysomyces</taxon>
    </lineage>
</organism>
<evidence type="ECO:0000256" key="1">
    <source>
        <dbReference type="ARBA" id="ARBA00006432"/>
    </source>
</evidence>
<evidence type="ECO:0000256" key="3">
    <source>
        <dbReference type="ARBA" id="ARBA00022741"/>
    </source>
</evidence>
<dbReference type="InterPro" id="IPR042099">
    <property type="entry name" value="ANL_N_sf"/>
</dbReference>
<dbReference type="Gene3D" id="3.40.50.12780">
    <property type="entry name" value="N-terminal domain of ligase-like"/>
    <property type="match status" value="1"/>
</dbReference>
<dbReference type="Pfam" id="PF00501">
    <property type="entry name" value="AMP-binding"/>
    <property type="match status" value="1"/>
</dbReference>
<dbReference type="EMBL" id="JABAYA010000372">
    <property type="protein sequence ID" value="KAF7720766.1"/>
    <property type="molecule type" value="Genomic_DNA"/>
</dbReference>
<accession>A0A8H7BDF7</accession>
<evidence type="ECO:0000313" key="7">
    <source>
        <dbReference type="EMBL" id="KAF7720766.1"/>
    </source>
</evidence>
<dbReference type="PANTHER" id="PTHR43272">
    <property type="entry name" value="LONG-CHAIN-FATTY-ACID--COA LIGASE"/>
    <property type="match status" value="1"/>
</dbReference>
<dbReference type="AlphaFoldDB" id="A0A8H7BDF7"/>
<dbReference type="GO" id="GO:0005783">
    <property type="term" value="C:endoplasmic reticulum"/>
    <property type="evidence" value="ECO:0007669"/>
    <property type="project" value="TreeGrafter"/>
</dbReference>
<dbReference type="InterPro" id="IPR045851">
    <property type="entry name" value="AMP-bd_C_sf"/>
</dbReference>
<dbReference type="InterPro" id="IPR000873">
    <property type="entry name" value="AMP-dep_synth/lig_dom"/>
</dbReference>